<proteinExistence type="predicted"/>
<dbReference type="Pfam" id="PF00043">
    <property type="entry name" value="GST_C"/>
    <property type="match status" value="1"/>
</dbReference>
<dbReference type="InterPro" id="IPR036249">
    <property type="entry name" value="Thioredoxin-like_sf"/>
</dbReference>
<protein>
    <recommendedName>
        <fullName evidence="1">Glutathione S-transferase C-terminal domain-containing protein</fullName>
    </recommendedName>
</protein>
<organism evidence="2">
    <name type="scientific">marine sediment metagenome</name>
    <dbReference type="NCBI Taxonomy" id="412755"/>
    <lineage>
        <taxon>unclassified sequences</taxon>
        <taxon>metagenomes</taxon>
        <taxon>ecological metagenomes</taxon>
    </lineage>
</organism>
<dbReference type="EMBL" id="LAZR01023178">
    <property type="protein sequence ID" value="KKL79418.1"/>
    <property type="molecule type" value="Genomic_DNA"/>
</dbReference>
<evidence type="ECO:0000313" key="2">
    <source>
        <dbReference type="EMBL" id="KKL79418.1"/>
    </source>
</evidence>
<dbReference type="AlphaFoldDB" id="A0A0F9EZ78"/>
<dbReference type="Gene3D" id="1.20.1050.10">
    <property type="match status" value="2"/>
</dbReference>
<sequence length="161" mass="18309">MDATLYTNEGSFDSVVLRWIALEKECPIVIKTLVSSPRNTVRLPYFQDRGLALFDHNVVLQYLQERYPGEDLLPSDPQLRGQIRQICTLIRETESGESIVADLDSMLRGNEYLVGRDFSLADVYAGAWLQVNSALPKALPTRVFNYWKKLAARPAYKDALQ</sequence>
<reference evidence="2" key="1">
    <citation type="journal article" date="2015" name="Nature">
        <title>Complex archaea that bridge the gap between prokaryotes and eukaryotes.</title>
        <authorList>
            <person name="Spang A."/>
            <person name="Saw J.H."/>
            <person name="Jorgensen S.L."/>
            <person name="Zaremba-Niedzwiedzka K."/>
            <person name="Martijn J."/>
            <person name="Lind A.E."/>
            <person name="van Eijk R."/>
            <person name="Schleper C."/>
            <person name="Guy L."/>
            <person name="Ettema T.J."/>
        </authorList>
    </citation>
    <scope>NUCLEOTIDE SEQUENCE</scope>
</reference>
<comment type="caution">
    <text evidence="2">The sequence shown here is derived from an EMBL/GenBank/DDBJ whole genome shotgun (WGS) entry which is preliminary data.</text>
</comment>
<dbReference type="PANTHER" id="PTHR44051">
    <property type="entry name" value="GLUTATHIONE S-TRANSFERASE-RELATED"/>
    <property type="match status" value="1"/>
</dbReference>
<evidence type="ECO:0000259" key="1">
    <source>
        <dbReference type="Pfam" id="PF00043"/>
    </source>
</evidence>
<feature type="domain" description="Glutathione S-transferase C-terminal" evidence="1">
    <location>
        <begin position="102"/>
        <end position="152"/>
    </location>
</feature>
<dbReference type="Gene3D" id="3.40.30.10">
    <property type="entry name" value="Glutaredoxin"/>
    <property type="match status" value="1"/>
</dbReference>
<dbReference type="SUPFAM" id="SSF47616">
    <property type="entry name" value="GST C-terminal domain-like"/>
    <property type="match status" value="1"/>
</dbReference>
<gene>
    <name evidence="2" type="ORF">LCGC14_2015030</name>
</gene>
<name>A0A0F9EZ78_9ZZZZ</name>
<dbReference type="SUPFAM" id="SSF52833">
    <property type="entry name" value="Thioredoxin-like"/>
    <property type="match status" value="1"/>
</dbReference>
<accession>A0A0F9EZ78</accession>
<dbReference type="InterPro" id="IPR036282">
    <property type="entry name" value="Glutathione-S-Trfase_C_sf"/>
</dbReference>
<dbReference type="CDD" id="cd00570">
    <property type="entry name" value="GST_N_family"/>
    <property type="match status" value="1"/>
</dbReference>
<dbReference type="PANTHER" id="PTHR44051:SF8">
    <property type="entry name" value="GLUTATHIONE S-TRANSFERASE GSTA"/>
    <property type="match status" value="1"/>
</dbReference>
<dbReference type="InterPro" id="IPR004046">
    <property type="entry name" value="GST_C"/>
</dbReference>